<dbReference type="InterPro" id="IPR001841">
    <property type="entry name" value="Znf_RING"/>
</dbReference>
<dbReference type="GO" id="GO:0016491">
    <property type="term" value="F:oxidoreductase activity"/>
    <property type="evidence" value="ECO:0007669"/>
    <property type="project" value="TreeGrafter"/>
</dbReference>
<dbReference type="GO" id="GO:0008270">
    <property type="term" value="F:zinc ion binding"/>
    <property type="evidence" value="ECO:0007669"/>
    <property type="project" value="UniProtKB-KW"/>
</dbReference>
<evidence type="ECO:0000256" key="2">
    <source>
        <dbReference type="SAM" id="MobiDB-lite"/>
    </source>
</evidence>
<proteinExistence type="predicted"/>
<dbReference type="GO" id="GO:0070403">
    <property type="term" value="F:NAD+ binding"/>
    <property type="evidence" value="ECO:0007669"/>
    <property type="project" value="InterPro"/>
</dbReference>
<dbReference type="AlphaFoldDB" id="A0A0D3K9S7"/>
<dbReference type="OMA" id="CYECSKM"/>
<keyword evidence="1" id="KW-0862">Zinc</keyword>
<dbReference type="InterPro" id="IPR006176">
    <property type="entry name" value="3-OHacyl-CoA_DH_NAD-bd"/>
</dbReference>
<evidence type="ECO:0000256" key="1">
    <source>
        <dbReference type="PROSITE-ProRule" id="PRU00175"/>
    </source>
</evidence>
<evidence type="ECO:0000313" key="4">
    <source>
        <dbReference type="EnsemblProtists" id="EOD32512"/>
    </source>
</evidence>
<dbReference type="PROSITE" id="PS50089">
    <property type="entry name" value="ZF_RING_2"/>
    <property type="match status" value="1"/>
</dbReference>
<dbReference type="PANTHER" id="PTHR48075:SF5">
    <property type="entry name" value="3-HYDROXYBUTYRYL-COA DEHYDROGENASE"/>
    <property type="match status" value="1"/>
</dbReference>
<dbReference type="SMART" id="SM00184">
    <property type="entry name" value="RING"/>
    <property type="match status" value="1"/>
</dbReference>
<dbReference type="KEGG" id="ehx:EMIHUDRAFT_230864"/>
<feature type="region of interest" description="Disordered" evidence="2">
    <location>
        <begin position="247"/>
        <end position="267"/>
    </location>
</feature>
<dbReference type="eggNOG" id="KOG2304">
    <property type="taxonomic scope" value="Eukaryota"/>
</dbReference>
<evidence type="ECO:0000259" key="3">
    <source>
        <dbReference type="PROSITE" id="PS50089"/>
    </source>
</evidence>
<dbReference type="SUPFAM" id="SSF57850">
    <property type="entry name" value="RING/U-box"/>
    <property type="match status" value="1"/>
</dbReference>
<dbReference type="GO" id="GO:0006631">
    <property type="term" value="P:fatty acid metabolic process"/>
    <property type="evidence" value="ECO:0007669"/>
    <property type="project" value="InterPro"/>
</dbReference>
<protein>
    <recommendedName>
        <fullName evidence="3">RING-type domain-containing protein</fullName>
    </recommendedName>
</protein>
<dbReference type="InterPro" id="IPR036291">
    <property type="entry name" value="NAD(P)-bd_dom_sf"/>
</dbReference>
<dbReference type="Gene3D" id="3.40.50.720">
    <property type="entry name" value="NAD(P)-binding Rossmann-like Domain"/>
    <property type="match status" value="1"/>
</dbReference>
<dbReference type="RefSeq" id="XP_005784941.1">
    <property type="nucleotide sequence ID" value="XM_005784884.1"/>
</dbReference>
<dbReference type="Gene3D" id="3.30.40.10">
    <property type="entry name" value="Zinc/RING finger domain, C3HC4 (zinc finger)"/>
    <property type="match status" value="1"/>
</dbReference>
<feature type="domain" description="RING-type" evidence="3">
    <location>
        <begin position="284"/>
        <end position="327"/>
    </location>
</feature>
<dbReference type="SUPFAM" id="SSF51735">
    <property type="entry name" value="NAD(P)-binding Rossmann-fold domains"/>
    <property type="match status" value="1"/>
</dbReference>
<dbReference type="HOGENOM" id="CLU_800326_0_0_1"/>
<dbReference type="PaxDb" id="2903-EOD32512"/>
<reference evidence="5" key="1">
    <citation type="journal article" date="2013" name="Nature">
        <title>Pan genome of the phytoplankton Emiliania underpins its global distribution.</title>
        <authorList>
            <person name="Read B.A."/>
            <person name="Kegel J."/>
            <person name="Klute M.J."/>
            <person name="Kuo A."/>
            <person name="Lefebvre S.C."/>
            <person name="Maumus F."/>
            <person name="Mayer C."/>
            <person name="Miller J."/>
            <person name="Monier A."/>
            <person name="Salamov A."/>
            <person name="Young J."/>
            <person name="Aguilar M."/>
            <person name="Claverie J.M."/>
            <person name="Frickenhaus S."/>
            <person name="Gonzalez K."/>
            <person name="Herman E.K."/>
            <person name="Lin Y.C."/>
            <person name="Napier J."/>
            <person name="Ogata H."/>
            <person name="Sarno A.F."/>
            <person name="Shmutz J."/>
            <person name="Schroeder D."/>
            <person name="de Vargas C."/>
            <person name="Verret F."/>
            <person name="von Dassow P."/>
            <person name="Valentin K."/>
            <person name="Van de Peer Y."/>
            <person name="Wheeler G."/>
            <person name="Dacks J.B."/>
            <person name="Delwiche C.F."/>
            <person name="Dyhrman S.T."/>
            <person name="Glockner G."/>
            <person name="John U."/>
            <person name="Richards T."/>
            <person name="Worden A.Z."/>
            <person name="Zhang X."/>
            <person name="Grigoriev I.V."/>
            <person name="Allen A.E."/>
            <person name="Bidle K."/>
            <person name="Borodovsky M."/>
            <person name="Bowler C."/>
            <person name="Brownlee C."/>
            <person name="Cock J.M."/>
            <person name="Elias M."/>
            <person name="Gladyshev V.N."/>
            <person name="Groth M."/>
            <person name="Guda C."/>
            <person name="Hadaegh A."/>
            <person name="Iglesias-Rodriguez M.D."/>
            <person name="Jenkins J."/>
            <person name="Jones B.M."/>
            <person name="Lawson T."/>
            <person name="Leese F."/>
            <person name="Lindquist E."/>
            <person name="Lobanov A."/>
            <person name="Lomsadze A."/>
            <person name="Malik S.B."/>
            <person name="Marsh M.E."/>
            <person name="Mackinder L."/>
            <person name="Mock T."/>
            <person name="Mueller-Roeber B."/>
            <person name="Pagarete A."/>
            <person name="Parker M."/>
            <person name="Probert I."/>
            <person name="Quesneville H."/>
            <person name="Raines C."/>
            <person name="Rensing S.A."/>
            <person name="Riano-Pachon D.M."/>
            <person name="Richier S."/>
            <person name="Rokitta S."/>
            <person name="Shiraiwa Y."/>
            <person name="Soanes D.M."/>
            <person name="van der Giezen M."/>
            <person name="Wahlund T.M."/>
            <person name="Williams B."/>
            <person name="Wilson W."/>
            <person name="Wolfe G."/>
            <person name="Wurch L.L."/>
        </authorList>
    </citation>
    <scope>NUCLEOTIDE SEQUENCE</scope>
</reference>
<organism evidence="4 5">
    <name type="scientific">Emiliania huxleyi (strain CCMP1516)</name>
    <dbReference type="NCBI Taxonomy" id="280463"/>
    <lineage>
        <taxon>Eukaryota</taxon>
        <taxon>Haptista</taxon>
        <taxon>Haptophyta</taxon>
        <taxon>Prymnesiophyceae</taxon>
        <taxon>Isochrysidales</taxon>
        <taxon>Noelaerhabdaceae</taxon>
        <taxon>Emiliania</taxon>
    </lineage>
</organism>
<evidence type="ECO:0000313" key="5">
    <source>
        <dbReference type="Proteomes" id="UP000013827"/>
    </source>
</evidence>
<dbReference type="Proteomes" id="UP000013827">
    <property type="component" value="Unassembled WGS sequence"/>
</dbReference>
<accession>A0A0D3K9S7</accession>
<dbReference type="GeneID" id="17277785"/>
<sequence length="347" mass="37292">MLDAFGSFLFGHASAPLGSPQAGPSSPPEPVPMHDDGAAAVLPPCGLRASVVGCGRMGCVMAGELARRGCEVTLYDSTDFSRRRAMQTMRAFLYEHVERGYLSTADVEEVVSRCTLVENLIDAVGTQMIIEAVPEDLDIKRRLLKQIAETYKQLSPPPLPPPLLCSNTISLRISDLAEGLPPPLRARVIGVRFLHPVWFVDEVEVSPNSASGSGAAGEVTALLCRMSLTAHHYDGHRPRRLNDEQAQAYARRQQGRARSGAATPRAPIAAAAAAENGSGQGEQCSICLDAPRDTLTVPCGHVASCEACLKRLLELQGPHRALCVVCRKPIERLVRAPPAASTREQHE</sequence>
<keyword evidence="1" id="KW-0479">Metal-binding</keyword>
<keyword evidence="1" id="KW-0863">Zinc-finger</keyword>
<dbReference type="STRING" id="2903.R1DC89"/>
<dbReference type="InterPro" id="IPR013083">
    <property type="entry name" value="Znf_RING/FYVE/PHD"/>
</dbReference>
<reference evidence="4" key="2">
    <citation type="submission" date="2024-10" db="UniProtKB">
        <authorList>
            <consortium name="EnsemblProtists"/>
        </authorList>
    </citation>
    <scope>IDENTIFICATION</scope>
</reference>
<name>A0A0D3K9S7_EMIH1</name>
<dbReference type="Pfam" id="PF02737">
    <property type="entry name" value="3HCDH_N"/>
    <property type="match status" value="1"/>
</dbReference>
<keyword evidence="5" id="KW-1185">Reference proteome</keyword>
<dbReference type="Pfam" id="PF13920">
    <property type="entry name" value="zf-C3HC4_3"/>
    <property type="match status" value="1"/>
</dbReference>
<dbReference type="PANTHER" id="PTHR48075">
    <property type="entry name" value="3-HYDROXYACYL-COA DEHYDROGENASE FAMILY PROTEIN"/>
    <property type="match status" value="1"/>
</dbReference>
<dbReference type="EnsemblProtists" id="EOD32512">
    <property type="protein sequence ID" value="EOD32512"/>
    <property type="gene ID" value="EMIHUDRAFT_230864"/>
</dbReference>